<dbReference type="InterPro" id="IPR004385">
    <property type="entry name" value="NDP_pyrophosphatase"/>
</dbReference>
<dbReference type="Pfam" id="PF00293">
    <property type="entry name" value="NUDIX"/>
    <property type="match status" value="1"/>
</dbReference>
<name>A0AAE0RLJ6_9BIVA</name>
<dbReference type="InterPro" id="IPR005801">
    <property type="entry name" value="ADC_synthase"/>
</dbReference>
<dbReference type="SUPFAM" id="SSF55811">
    <property type="entry name" value="Nudix"/>
    <property type="match status" value="1"/>
</dbReference>
<comment type="subunit">
    <text evidence="2">Homodimer.</text>
</comment>
<feature type="domain" description="Nudix hydrolase" evidence="4">
    <location>
        <begin position="43"/>
        <end position="182"/>
    </location>
</feature>
<keyword evidence="3" id="KW-0378">Hydrolase</keyword>
<dbReference type="PROSITE" id="PS51462">
    <property type="entry name" value="NUDIX"/>
    <property type="match status" value="1"/>
</dbReference>
<comment type="caution">
    <text evidence="5">The sequence shown here is derived from an EMBL/GenBank/DDBJ whole genome shotgun (WGS) entry which is preliminary data.</text>
</comment>
<dbReference type="SUPFAM" id="SSF56322">
    <property type="entry name" value="ADC synthase"/>
    <property type="match status" value="1"/>
</dbReference>
<dbReference type="Gene3D" id="3.90.79.10">
    <property type="entry name" value="Nucleoside Triphosphate Pyrophosphohydrolase"/>
    <property type="match status" value="1"/>
</dbReference>
<accession>A0AAE0RLJ6</accession>
<feature type="non-terminal residue" evidence="5">
    <location>
        <position position="357"/>
    </location>
</feature>
<dbReference type="GO" id="GO:0005829">
    <property type="term" value="C:cytosol"/>
    <property type="evidence" value="ECO:0007669"/>
    <property type="project" value="TreeGrafter"/>
</dbReference>
<evidence type="ECO:0000256" key="1">
    <source>
        <dbReference type="ARBA" id="ARBA00001946"/>
    </source>
</evidence>
<evidence type="ECO:0000256" key="2">
    <source>
        <dbReference type="ARBA" id="ARBA00011738"/>
    </source>
</evidence>
<dbReference type="PANTHER" id="PTHR11839:SF18">
    <property type="entry name" value="NUDIX HYDROLASE DOMAIN-CONTAINING PROTEIN"/>
    <property type="match status" value="1"/>
</dbReference>
<dbReference type="NCBIfam" id="TIGR00052">
    <property type="entry name" value="nudix-type nucleoside diphosphatase, YffH/AdpP family"/>
    <property type="match status" value="1"/>
</dbReference>
<dbReference type="CDD" id="cd24157">
    <property type="entry name" value="NUDIX_GDPMK"/>
    <property type="match status" value="1"/>
</dbReference>
<dbReference type="GO" id="GO:0006753">
    <property type="term" value="P:nucleoside phosphate metabolic process"/>
    <property type="evidence" value="ECO:0007669"/>
    <property type="project" value="TreeGrafter"/>
</dbReference>
<dbReference type="InterPro" id="IPR015797">
    <property type="entry name" value="NUDIX_hydrolase-like_dom_sf"/>
</dbReference>
<reference evidence="5" key="2">
    <citation type="journal article" date="2021" name="Genome Biol. Evol.">
        <title>Developing a high-quality reference genome for a parasitic bivalve with doubly uniparental inheritance (Bivalvia: Unionida).</title>
        <authorList>
            <person name="Smith C.H."/>
        </authorList>
    </citation>
    <scope>NUCLEOTIDE SEQUENCE</scope>
    <source>
        <strain evidence="5">CHS0354</strain>
        <tissue evidence="5">Mantle</tissue>
    </source>
</reference>
<dbReference type="PANTHER" id="PTHR11839">
    <property type="entry name" value="UDP/ADP-SUGAR PYROPHOSPHATASE"/>
    <property type="match status" value="1"/>
</dbReference>
<comment type="cofactor">
    <cofactor evidence="1">
        <name>Mg(2+)</name>
        <dbReference type="ChEBI" id="CHEBI:18420"/>
    </cofactor>
</comment>
<evidence type="ECO:0000313" key="6">
    <source>
        <dbReference type="Proteomes" id="UP001195483"/>
    </source>
</evidence>
<dbReference type="Proteomes" id="UP001195483">
    <property type="component" value="Unassembled WGS sequence"/>
</dbReference>
<keyword evidence="6" id="KW-1185">Reference proteome</keyword>
<sequence length="357" mass="40501">MADYIRNLKTEILSDNWYTLKKATYEYRRKDGTWEIQEREAYDRGNGATVLLYNRQTRTVILTVQFRLPTYINGNPDGMLTETCAGIIDDEHPEESIRRESEGETGYRIGKVQKIMEAYMSPGSVTEMMHFYTAEYDSSMKISNGGGLESEQENISLLELPFEQAFSMIASGEIKDGKTVILLQYAKLNDTGISAVQQTACGYLSYNHEEVMPLLIQAEKSVREGKWAAGFLSYEAVKGIDSNFCCKTADKTDVPLIWFGIYNSPEVIPADSFRDLSASCPSATHPPPDLQSDTTQELYKQNIARIKDCIRAGDTYQINYTFRMRGVFLYPPFDFFCNIVRTDIPPYSAYIQTAQHA</sequence>
<dbReference type="GO" id="GO:0019693">
    <property type="term" value="P:ribose phosphate metabolic process"/>
    <property type="evidence" value="ECO:0007669"/>
    <property type="project" value="TreeGrafter"/>
</dbReference>
<dbReference type="NCBIfam" id="NF011585">
    <property type="entry name" value="PRK15009.1"/>
    <property type="match status" value="1"/>
</dbReference>
<dbReference type="Gene3D" id="3.60.120.10">
    <property type="entry name" value="Anthranilate synthase"/>
    <property type="match status" value="1"/>
</dbReference>
<dbReference type="GO" id="GO:0046872">
    <property type="term" value="F:metal ion binding"/>
    <property type="evidence" value="ECO:0007669"/>
    <property type="project" value="InterPro"/>
</dbReference>
<gene>
    <name evidence="5" type="ORF">CHS0354_030116</name>
</gene>
<dbReference type="GO" id="GO:0016818">
    <property type="term" value="F:hydrolase activity, acting on acid anhydrides, in phosphorus-containing anhydrides"/>
    <property type="evidence" value="ECO:0007669"/>
    <property type="project" value="InterPro"/>
</dbReference>
<reference evidence="5" key="3">
    <citation type="submission" date="2023-05" db="EMBL/GenBank/DDBJ databases">
        <authorList>
            <person name="Smith C.H."/>
        </authorList>
    </citation>
    <scope>NUCLEOTIDE SEQUENCE</scope>
    <source>
        <strain evidence="5">CHS0354</strain>
        <tissue evidence="5">Mantle</tissue>
    </source>
</reference>
<reference evidence="5" key="1">
    <citation type="journal article" date="2021" name="Genome Biol. Evol.">
        <title>A High-Quality Reference Genome for a Parasitic Bivalve with Doubly Uniparental Inheritance (Bivalvia: Unionida).</title>
        <authorList>
            <person name="Smith C.H."/>
        </authorList>
    </citation>
    <scope>NUCLEOTIDE SEQUENCE</scope>
    <source>
        <strain evidence="5">CHS0354</strain>
    </source>
</reference>
<evidence type="ECO:0000259" key="4">
    <source>
        <dbReference type="PROSITE" id="PS51462"/>
    </source>
</evidence>
<organism evidence="5 6">
    <name type="scientific">Potamilus streckersoni</name>
    <dbReference type="NCBI Taxonomy" id="2493646"/>
    <lineage>
        <taxon>Eukaryota</taxon>
        <taxon>Metazoa</taxon>
        <taxon>Spiralia</taxon>
        <taxon>Lophotrochozoa</taxon>
        <taxon>Mollusca</taxon>
        <taxon>Bivalvia</taxon>
        <taxon>Autobranchia</taxon>
        <taxon>Heteroconchia</taxon>
        <taxon>Palaeoheterodonta</taxon>
        <taxon>Unionida</taxon>
        <taxon>Unionoidea</taxon>
        <taxon>Unionidae</taxon>
        <taxon>Ambleminae</taxon>
        <taxon>Lampsilini</taxon>
        <taxon>Potamilus</taxon>
    </lineage>
</organism>
<dbReference type="AlphaFoldDB" id="A0AAE0RLJ6"/>
<proteinExistence type="predicted"/>
<dbReference type="InterPro" id="IPR000086">
    <property type="entry name" value="NUDIX_hydrolase_dom"/>
</dbReference>
<dbReference type="EMBL" id="JAEAOA010001795">
    <property type="protein sequence ID" value="KAK3575784.1"/>
    <property type="molecule type" value="Genomic_DNA"/>
</dbReference>
<protein>
    <recommendedName>
        <fullName evidence="4">Nudix hydrolase domain-containing protein</fullName>
    </recommendedName>
</protein>
<evidence type="ECO:0000256" key="3">
    <source>
        <dbReference type="ARBA" id="ARBA00022801"/>
    </source>
</evidence>
<evidence type="ECO:0000313" key="5">
    <source>
        <dbReference type="EMBL" id="KAK3575784.1"/>
    </source>
</evidence>